<dbReference type="GO" id="GO:0016668">
    <property type="term" value="F:oxidoreductase activity, acting on a sulfur group of donors, NAD(P) as acceptor"/>
    <property type="evidence" value="ECO:0007669"/>
    <property type="project" value="UniProtKB-ARBA"/>
</dbReference>
<accession>A0A4R1RME8</accession>
<name>A0A4R1RME8_HYDET</name>
<evidence type="ECO:0000256" key="5">
    <source>
        <dbReference type="ARBA" id="ARBA00023284"/>
    </source>
</evidence>
<feature type="domain" description="FAD/NAD(P)-binding" evidence="6">
    <location>
        <begin position="3"/>
        <end position="288"/>
    </location>
</feature>
<dbReference type="Pfam" id="PF07992">
    <property type="entry name" value="Pyr_redox_2"/>
    <property type="match status" value="1"/>
</dbReference>
<dbReference type="SUPFAM" id="SSF51905">
    <property type="entry name" value="FAD/NAD(P)-binding domain"/>
    <property type="match status" value="1"/>
</dbReference>
<evidence type="ECO:0000256" key="3">
    <source>
        <dbReference type="ARBA" id="ARBA00023002"/>
    </source>
</evidence>
<comment type="caution">
    <text evidence="7">The sequence shown here is derived from an EMBL/GenBank/DDBJ whole genome shotgun (WGS) entry which is preliminary data.</text>
</comment>
<reference evidence="7 8" key="1">
    <citation type="submission" date="2019-03" db="EMBL/GenBank/DDBJ databases">
        <title>Genomic Encyclopedia of Type Strains, Phase IV (KMG-IV): sequencing the most valuable type-strain genomes for metagenomic binning, comparative biology and taxonomic classification.</title>
        <authorList>
            <person name="Goeker M."/>
        </authorList>
    </citation>
    <scope>NUCLEOTIDE SEQUENCE [LARGE SCALE GENOMIC DNA]</scope>
    <source>
        <strain evidence="7 8">LX-B</strain>
    </source>
</reference>
<dbReference type="Proteomes" id="UP000295008">
    <property type="component" value="Unassembled WGS sequence"/>
</dbReference>
<keyword evidence="2" id="KW-0274">FAD</keyword>
<dbReference type="InterPro" id="IPR008255">
    <property type="entry name" value="Pyr_nucl-diS_OxRdtase_2_AS"/>
</dbReference>
<dbReference type="Gene3D" id="3.50.50.60">
    <property type="entry name" value="FAD/NAD(P)-binding domain"/>
    <property type="match status" value="2"/>
</dbReference>
<dbReference type="PRINTS" id="PR00368">
    <property type="entry name" value="FADPNR"/>
</dbReference>
<dbReference type="InterPro" id="IPR023753">
    <property type="entry name" value="FAD/NAD-binding_dom"/>
</dbReference>
<evidence type="ECO:0000259" key="6">
    <source>
        <dbReference type="Pfam" id="PF07992"/>
    </source>
</evidence>
<evidence type="ECO:0000256" key="2">
    <source>
        <dbReference type="ARBA" id="ARBA00022827"/>
    </source>
</evidence>
<evidence type="ECO:0000256" key="4">
    <source>
        <dbReference type="ARBA" id="ARBA00023157"/>
    </source>
</evidence>
<dbReference type="InterPro" id="IPR050097">
    <property type="entry name" value="Ferredoxin-NADP_redctase_2"/>
</dbReference>
<dbReference type="RefSeq" id="WP_132014624.1">
    <property type="nucleotide sequence ID" value="NZ_SLUN01000014.1"/>
</dbReference>
<dbReference type="OrthoDB" id="9806179at2"/>
<dbReference type="EMBL" id="SLUN01000014">
    <property type="protein sequence ID" value="TCL67364.1"/>
    <property type="molecule type" value="Genomic_DNA"/>
</dbReference>
<protein>
    <submittedName>
        <fullName evidence="7">Alkyl hydroperoxide reductase subunit F</fullName>
    </submittedName>
</protein>
<dbReference type="AlphaFoldDB" id="A0A4R1RME8"/>
<proteinExistence type="predicted"/>
<keyword evidence="1" id="KW-0285">Flavoprotein</keyword>
<organism evidence="7 8">
    <name type="scientific">Hydrogenispora ethanolica</name>
    <dbReference type="NCBI Taxonomy" id="1082276"/>
    <lineage>
        <taxon>Bacteria</taxon>
        <taxon>Bacillati</taxon>
        <taxon>Bacillota</taxon>
        <taxon>Hydrogenispora</taxon>
    </lineage>
</organism>
<dbReference type="PROSITE" id="PS00573">
    <property type="entry name" value="PYRIDINE_REDOX_2"/>
    <property type="match status" value="1"/>
</dbReference>
<keyword evidence="3" id="KW-0560">Oxidoreductase</keyword>
<keyword evidence="5" id="KW-0676">Redox-active center</keyword>
<dbReference type="PANTHER" id="PTHR48105">
    <property type="entry name" value="THIOREDOXIN REDUCTASE 1-RELATED-RELATED"/>
    <property type="match status" value="1"/>
</dbReference>
<evidence type="ECO:0000313" key="8">
    <source>
        <dbReference type="Proteomes" id="UP000295008"/>
    </source>
</evidence>
<evidence type="ECO:0000313" key="7">
    <source>
        <dbReference type="EMBL" id="TCL67364.1"/>
    </source>
</evidence>
<gene>
    <name evidence="7" type="ORF">EDC14_101453</name>
</gene>
<dbReference type="InterPro" id="IPR036188">
    <property type="entry name" value="FAD/NAD-bd_sf"/>
</dbReference>
<dbReference type="PRINTS" id="PR00469">
    <property type="entry name" value="PNDRDTASEII"/>
</dbReference>
<evidence type="ECO:0000256" key="1">
    <source>
        <dbReference type="ARBA" id="ARBA00022630"/>
    </source>
</evidence>
<keyword evidence="8" id="KW-1185">Reference proteome</keyword>
<keyword evidence="4" id="KW-1015">Disulfide bond</keyword>
<sequence length="309" mass="33318">MDYDLIIVGAGPAGMTAGVFAARKGLKTAIVTKDVGGQVNWTTDIENYMGFQEIDGQALMEKFEIQVKELQLEEKLTPVQGIQRDGEGFRVRTEAGEELRGRAVLVCSGKRPRTLNVPGEVEFRNKGVSYCSTCDGPLFKNKPVAVVGGGNSAAKSALDLANYATEIHLISMTPLTADAILVERLNGNPKVKQHIEHTVTEIRGGPTVNRVLVEAVRSKERFEIPVQGVFIEIGLEPNVDFLGDLVERNEAGEVKIDCCCRTNVAGLYAAGDVSSVPEKQIIVAAGEGAKAAIIAWEDLLHAREPALVH</sequence>